<dbReference type="InterPro" id="IPR003594">
    <property type="entry name" value="HATPase_dom"/>
</dbReference>
<dbReference type="InterPro" id="IPR050428">
    <property type="entry name" value="TCS_sensor_his_kinase"/>
</dbReference>
<feature type="compositionally biased region" description="Gly residues" evidence="6">
    <location>
        <begin position="807"/>
        <end position="829"/>
    </location>
</feature>
<dbReference type="GO" id="GO:0005886">
    <property type="term" value="C:plasma membrane"/>
    <property type="evidence" value="ECO:0007669"/>
    <property type="project" value="TreeGrafter"/>
</dbReference>
<keyword evidence="3" id="KW-0597">Phosphoprotein</keyword>
<feature type="compositionally biased region" description="Basic and acidic residues" evidence="6">
    <location>
        <begin position="887"/>
        <end position="904"/>
    </location>
</feature>
<evidence type="ECO:0000256" key="2">
    <source>
        <dbReference type="ARBA" id="ARBA00012438"/>
    </source>
</evidence>
<sequence length="904" mass="97011">MRPRSSVESAKRKRRASIRRRSRRAVLLPAAAFVALWLTVSSYLVLNAVQMVGAARALDELSTPAAVSLVSVMDERSQTVAYLENPEEFRGQLEETRRESDKLTQEVFDRFEPFRNLASDAIRERIADFETQYRGIDDIRAEVDEGTASREEVLRDYNRVMTVAANLFDEQSRGHPEPTAIGPGLSATNTFRVVDLLAQSDAQLTRSFANGNLTHEDQHEFTRLSSSYHAILDSIRPFMSDAQTAKLETLMESRDYQRLVEFEQRIVDREISVSTDPLTGEEVRDTSVPVGEEEWREVYVPVKDALTDIGASESYHAADLQTQAATLALSLALGGTLGVALLGFAAISIAVRTTNDVVARLGRLRDETDQRANEFLPNLAERLRRNEPVDSTAIPPLTASDDEIGEVATAFDKAQRFAVDAAVRQAELLHGINRVFLNIAHRSQTLIHRQLRLLDRLEREQEDPEQLTELFKLDHLATRSRRNAENLLILGGENPGRTWHRPMPLVDVLRGAISESGDYTRVDRQQIARVALKGPAVADVIHLVAELVDNATTFSPPHSQVRLSSEQVPNGVVVEIEDRGLGMQEDEFAAANEILANPPEFDVMRLNEKMRLGLFVVSRLAKRHDIKVQLRSSPYGGVQAIVLLPAELIATEQEAKAAGAGAADTGERALPGANGAGGPNGSGGPNGAAAGTGGERAGTAPRADTSAGDMLAGRAAPADAEDDDAAAGPPTTGALRRGDGLSPEAGHTATGLPRRAAPGSTSAGAGDADVLSGPMTGGRGTRARRAAPAPASAPASASNGARTAPGTGTGSAPGANGSTGTGGAGGTGGDSRPPLPKRNPQTHLAPQLHQTPPSAYSTPAAPATEEEDRSERLRRNMAAFQQGTRRGRLEGQQRQNDSDKDSRP</sequence>
<evidence type="ECO:0000259" key="7">
    <source>
        <dbReference type="SMART" id="SM00387"/>
    </source>
</evidence>
<feature type="domain" description="Histidine kinase/HSP90-like ATPase" evidence="7">
    <location>
        <begin position="536"/>
        <end position="648"/>
    </location>
</feature>
<evidence type="ECO:0000256" key="5">
    <source>
        <dbReference type="ARBA" id="ARBA00022777"/>
    </source>
</evidence>
<dbReference type="InterPro" id="IPR013587">
    <property type="entry name" value="Nitrate/nitrite_sensing"/>
</dbReference>
<dbReference type="SUPFAM" id="SSF55874">
    <property type="entry name" value="ATPase domain of HSP90 chaperone/DNA topoisomerase II/histidine kinase"/>
    <property type="match status" value="1"/>
</dbReference>
<evidence type="ECO:0000256" key="4">
    <source>
        <dbReference type="ARBA" id="ARBA00022679"/>
    </source>
</evidence>
<dbReference type="Pfam" id="PF02518">
    <property type="entry name" value="HATPase_c"/>
    <property type="match status" value="1"/>
</dbReference>
<evidence type="ECO:0000256" key="1">
    <source>
        <dbReference type="ARBA" id="ARBA00000085"/>
    </source>
</evidence>
<feature type="compositionally biased region" description="Polar residues" evidence="6">
    <location>
        <begin position="839"/>
        <end position="850"/>
    </location>
</feature>
<evidence type="ECO:0000256" key="3">
    <source>
        <dbReference type="ARBA" id="ARBA00022553"/>
    </source>
</evidence>
<feature type="region of interest" description="Disordered" evidence="6">
    <location>
        <begin position="659"/>
        <end position="904"/>
    </location>
</feature>
<keyword evidence="5" id="KW-0418">Kinase</keyword>
<comment type="catalytic activity">
    <reaction evidence="1">
        <text>ATP + protein L-histidine = ADP + protein N-phospho-L-histidine.</text>
        <dbReference type="EC" id="2.7.13.3"/>
    </reaction>
</comment>
<dbReference type="GO" id="GO:0004673">
    <property type="term" value="F:protein histidine kinase activity"/>
    <property type="evidence" value="ECO:0007669"/>
    <property type="project" value="UniProtKB-EC"/>
</dbReference>
<gene>
    <name evidence="8" type="ORF">LG943_27155</name>
</gene>
<evidence type="ECO:0000313" key="9">
    <source>
        <dbReference type="Proteomes" id="UP001140076"/>
    </source>
</evidence>
<dbReference type="Pfam" id="PF08376">
    <property type="entry name" value="NIT"/>
    <property type="match status" value="1"/>
</dbReference>
<feature type="compositionally biased region" description="Low complexity" evidence="6">
    <location>
        <begin position="851"/>
        <end position="863"/>
    </location>
</feature>
<keyword evidence="4" id="KW-0808">Transferase</keyword>
<comment type="caution">
    <text evidence="8">The sequence shown here is derived from an EMBL/GenBank/DDBJ whole genome shotgun (WGS) entry which is preliminary data.</text>
</comment>
<dbReference type="Proteomes" id="UP001140076">
    <property type="component" value="Unassembled WGS sequence"/>
</dbReference>
<dbReference type="PANTHER" id="PTHR45436:SF5">
    <property type="entry name" value="SENSOR HISTIDINE KINASE TRCS"/>
    <property type="match status" value="1"/>
</dbReference>
<evidence type="ECO:0000313" key="8">
    <source>
        <dbReference type="EMBL" id="MDA0567969.1"/>
    </source>
</evidence>
<dbReference type="GO" id="GO:0000160">
    <property type="term" value="P:phosphorelay signal transduction system"/>
    <property type="evidence" value="ECO:0007669"/>
    <property type="project" value="TreeGrafter"/>
</dbReference>
<feature type="compositionally biased region" description="Low complexity" evidence="6">
    <location>
        <begin position="659"/>
        <end position="673"/>
    </location>
</feature>
<protein>
    <recommendedName>
        <fullName evidence="2">histidine kinase</fullName>
        <ecNumber evidence="2">2.7.13.3</ecNumber>
    </recommendedName>
</protein>
<feature type="compositionally biased region" description="Low complexity" evidence="6">
    <location>
        <begin position="786"/>
        <end position="806"/>
    </location>
</feature>
<dbReference type="EMBL" id="JAJAQC010000094">
    <property type="protein sequence ID" value="MDA0567969.1"/>
    <property type="molecule type" value="Genomic_DNA"/>
</dbReference>
<dbReference type="AlphaFoldDB" id="A0A9X3NTZ7"/>
<name>A0A9X3NTZ7_9ACTN</name>
<proteinExistence type="predicted"/>
<keyword evidence="9" id="KW-1185">Reference proteome</keyword>
<dbReference type="InterPro" id="IPR036890">
    <property type="entry name" value="HATPase_C_sf"/>
</dbReference>
<feature type="compositionally biased region" description="Gly residues" evidence="6">
    <location>
        <begin position="674"/>
        <end position="696"/>
    </location>
</feature>
<dbReference type="CDD" id="cd00075">
    <property type="entry name" value="HATPase"/>
    <property type="match status" value="1"/>
</dbReference>
<organism evidence="8 9">
    <name type="scientific">Streptomonospora mangrovi</name>
    <dbReference type="NCBI Taxonomy" id="2883123"/>
    <lineage>
        <taxon>Bacteria</taxon>
        <taxon>Bacillati</taxon>
        <taxon>Actinomycetota</taxon>
        <taxon>Actinomycetes</taxon>
        <taxon>Streptosporangiales</taxon>
        <taxon>Nocardiopsidaceae</taxon>
        <taxon>Streptomonospora</taxon>
    </lineage>
</organism>
<accession>A0A9X3NTZ7</accession>
<evidence type="ECO:0000256" key="6">
    <source>
        <dbReference type="SAM" id="MobiDB-lite"/>
    </source>
</evidence>
<dbReference type="EC" id="2.7.13.3" evidence="2"/>
<dbReference type="SMART" id="SM00387">
    <property type="entry name" value="HATPase_c"/>
    <property type="match status" value="1"/>
</dbReference>
<reference evidence="8" key="1">
    <citation type="submission" date="2021-10" db="EMBL/GenBank/DDBJ databases">
        <title>Streptomonospora sp. nov., isolated from mangrove soil.</title>
        <authorList>
            <person name="Chen X."/>
            <person name="Ge X."/>
            <person name="Liu W."/>
        </authorList>
    </citation>
    <scope>NUCLEOTIDE SEQUENCE</scope>
    <source>
        <strain evidence="8">S1-112</strain>
    </source>
</reference>
<dbReference type="PANTHER" id="PTHR45436">
    <property type="entry name" value="SENSOR HISTIDINE KINASE YKOH"/>
    <property type="match status" value="1"/>
</dbReference>
<dbReference type="Gene3D" id="3.30.565.10">
    <property type="entry name" value="Histidine kinase-like ATPase, C-terminal domain"/>
    <property type="match status" value="1"/>
</dbReference>